<dbReference type="GO" id="GO:0006516">
    <property type="term" value="P:glycoprotein catabolic process"/>
    <property type="evidence" value="ECO:0007669"/>
    <property type="project" value="TreeGrafter"/>
</dbReference>
<dbReference type="GO" id="GO:0004567">
    <property type="term" value="F:beta-mannosidase activity"/>
    <property type="evidence" value="ECO:0007669"/>
    <property type="project" value="TreeGrafter"/>
</dbReference>
<dbReference type="Proteomes" id="UP001165205">
    <property type="component" value="Unassembled WGS sequence"/>
</dbReference>
<dbReference type="InterPro" id="IPR050887">
    <property type="entry name" value="Beta-mannosidase_GH2"/>
</dbReference>
<keyword evidence="1" id="KW-0326">Glycosidase</keyword>
<gene>
    <name evidence="3" type="ORF">Aory04_000559000</name>
</gene>
<proteinExistence type="predicted"/>
<protein>
    <submittedName>
        <fullName evidence="3">Unnamed protein product</fullName>
    </submittedName>
</protein>
<dbReference type="SUPFAM" id="SSF51445">
    <property type="entry name" value="(Trans)glycosidases"/>
    <property type="match status" value="1"/>
</dbReference>
<sequence length="274" mass="31157">MEAFTNVITVWHGSMLPYQNFPEVGGRFVSEFGMEAFPHRATIEQFIEDEDEMYPQSLTMDFHNKARDHERRLGTYILENFRIKSDFQVVGVSRAHEEWTSGHAKPAESTRYELWAVTSHLKPIRATLSLRCISIRTGADVQPEVSHEVVLVPNGTTEVASEEMSLKEADAFVLTATLSIDGRVISRDMDWPQPYKYLSFRDRGVEVKYLPAENALSITARKPVKGLVFEEADGVWLQDNGIDIVPGYEHIIAVRGIHSSSDIPRWTYIGDDRL</sequence>
<dbReference type="InterPro" id="IPR041447">
    <property type="entry name" value="Mannosidase_ig"/>
</dbReference>
<dbReference type="EMBL" id="BSYA01000055">
    <property type="protein sequence ID" value="GMG29321.1"/>
    <property type="molecule type" value="Genomic_DNA"/>
</dbReference>
<organism evidence="3 4">
    <name type="scientific">Aspergillus oryzae</name>
    <name type="common">Yellow koji mold</name>
    <dbReference type="NCBI Taxonomy" id="5062"/>
    <lineage>
        <taxon>Eukaryota</taxon>
        <taxon>Fungi</taxon>
        <taxon>Dikarya</taxon>
        <taxon>Ascomycota</taxon>
        <taxon>Pezizomycotina</taxon>
        <taxon>Eurotiomycetes</taxon>
        <taxon>Eurotiomycetidae</taxon>
        <taxon>Eurotiales</taxon>
        <taxon>Aspergillaceae</taxon>
        <taxon>Aspergillus</taxon>
        <taxon>Aspergillus subgen. Circumdati</taxon>
    </lineage>
</organism>
<dbReference type="InterPro" id="IPR017853">
    <property type="entry name" value="GH"/>
</dbReference>
<evidence type="ECO:0000256" key="1">
    <source>
        <dbReference type="ARBA" id="ARBA00023295"/>
    </source>
</evidence>
<accession>A0AAN4YFY0</accession>
<evidence type="ECO:0000259" key="2">
    <source>
        <dbReference type="Pfam" id="PF17786"/>
    </source>
</evidence>
<dbReference type="Gene3D" id="3.20.20.80">
    <property type="entry name" value="Glycosidases"/>
    <property type="match status" value="1"/>
</dbReference>
<dbReference type="PANTHER" id="PTHR43730:SF1">
    <property type="entry name" value="BETA-MANNOSIDASE"/>
    <property type="match status" value="1"/>
</dbReference>
<dbReference type="Pfam" id="PF17786">
    <property type="entry name" value="Mannosidase_ig"/>
    <property type="match status" value="1"/>
</dbReference>
<reference evidence="3" key="1">
    <citation type="submission" date="2023-04" db="EMBL/GenBank/DDBJ databases">
        <title>Aspergillus oryzae NBRC 4228.</title>
        <authorList>
            <person name="Ichikawa N."/>
            <person name="Sato H."/>
            <person name="Tonouchi N."/>
        </authorList>
    </citation>
    <scope>NUCLEOTIDE SEQUENCE</scope>
    <source>
        <strain evidence="3">NBRC 4228</strain>
    </source>
</reference>
<dbReference type="AlphaFoldDB" id="A0AAN4YFY0"/>
<evidence type="ECO:0000313" key="4">
    <source>
        <dbReference type="Proteomes" id="UP001165205"/>
    </source>
</evidence>
<dbReference type="PANTHER" id="PTHR43730">
    <property type="entry name" value="BETA-MANNOSIDASE"/>
    <property type="match status" value="1"/>
</dbReference>
<keyword evidence="1" id="KW-0378">Hydrolase</keyword>
<name>A0AAN4YFY0_ASPOZ</name>
<dbReference type="InterPro" id="IPR036156">
    <property type="entry name" value="Beta-gal/glucu_dom_sf"/>
</dbReference>
<feature type="domain" description="Mannosidase Ig/CBM-like" evidence="2">
    <location>
        <begin position="111"/>
        <end position="197"/>
    </location>
</feature>
<dbReference type="SUPFAM" id="SSF49303">
    <property type="entry name" value="beta-Galactosidase/glucuronidase domain"/>
    <property type="match status" value="1"/>
</dbReference>
<comment type="caution">
    <text evidence="3">The sequence shown here is derived from an EMBL/GenBank/DDBJ whole genome shotgun (WGS) entry which is preliminary data.</text>
</comment>
<evidence type="ECO:0000313" key="3">
    <source>
        <dbReference type="EMBL" id="GMG29321.1"/>
    </source>
</evidence>